<dbReference type="CDD" id="cd03024">
    <property type="entry name" value="DsbA_FrnE"/>
    <property type="match status" value="1"/>
</dbReference>
<dbReference type="InterPro" id="IPR001853">
    <property type="entry name" value="DSBA-like_thioredoxin_dom"/>
</dbReference>
<dbReference type="STRING" id="2282107.A0A286UEQ3"/>
<gene>
    <name evidence="2" type="ORF">PNOK_0655700</name>
</gene>
<dbReference type="PANTHER" id="PTHR13887:SF41">
    <property type="entry name" value="THIOREDOXIN SUPERFAMILY PROTEIN"/>
    <property type="match status" value="1"/>
</dbReference>
<dbReference type="AlphaFoldDB" id="A0A286UEQ3"/>
<accession>A0A286UEQ3</accession>
<dbReference type="GO" id="GO:0016491">
    <property type="term" value="F:oxidoreductase activity"/>
    <property type="evidence" value="ECO:0007669"/>
    <property type="project" value="InterPro"/>
</dbReference>
<dbReference type="EMBL" id="NBII01000006">
    <property type="protein sequence ID" value="PAV18071.1"/>
    <property type="molecule type" value="Genomic_DNA"/>
</dbReference>
<evidence type="ECO:0000313" key="3">
    <source>
        <dbReference type="Proteomes" id="UP000217199"/>
    </source>
</evidence>
<name>A0A286UEQ3_9AGAM</name>
<comment type="caution">
    <text evidence="2">The sequence shown here is derived from an EMBL/GenBank/DDBJ whole genome shotgun (WGS) entry which is preliminary data.</text>
</comment>
<dbReference type="SUPFAM" id="SSF52833">
    <property type="entry name" value="Thioredoxin-like"/>
    <property type="match status" value="1"/>
</dbReference>
<dbReference type="OrthoDB" id="1930760at2759"/>
<dbReference type="PANTHER" id="PTHR13887">
    <property type="entry name" value="GLUTATHIONE S-TRANSFERASE KAPPA"/>
    <property type="match status" value="1"/>
</dbReference>
<dbReference type="InParanoid" id="A0A286UEQ3"/>
<evidence type="ECO:0000313" key="2">
    <source>
        <dbReference type="EMBL" id="PAV18071.1"/>
    </source>
</evidence>
<reference evidence="2 3" key="1">
    <citation type="journal article" date="2017" name="Mol. Ecol.">
        <title>Comparative and population genomic landscape of Phellinus noxius: A hypervariable fungus causing root rot in trees.</title>
        <authorList>
            <person name="Chung C.L."/>
            <person name="Lee T.J."/>
            <person name="Akiba M."/>
            <person name="Lee H.H."/>
            <person name="Kuo T.H."/>
            <person name="Liu D."/>
            <person name="Ke H.M."/>
            <person name="Yokoi T."/>
            <person name="Roa M.B."/>
            <person name="Lu M.J."/>
            <person name="Chang Y.Y."/>
            <person name="Ann P.J."/>
            <person name="Tsai J.N."/>
            <person name="Chen C.Y."/>
            <person name="Tzean S.S."/>
            <person name="Ota Y."/>
            <person name="Hattori T."/>
            <person name="Sahashi N."/>
            <person name="Liou R.F."/>
            <person name="Kikuchi T."/>
            <person name="Tsai I.J."/>
        </authorList>
    </citation>
    <scope>NUCLEOTIDE SEQUENCE [LARGE SCALE GENOMIC DNA]</scope>
    <source>
        <strain evidence="2 3">FFPRI411160</strain>
    </source>
</reference>
<feature type="domain" description="DSBA-like thioredoxin" evidence="1">
    <location>
        <begin position="13"/>
        <end position="217"/>
    </location>
</feature>
<dbReference type="InterPro" id="IPR036249">
    <property type="entry name" value="Thioredoxin-like_sf"/>
</dbReference>
<proteinExistence type="predicted"/>
<keyword evidence="3" id="KW-1185">Reference proteome</keyword>
<sequence>MSNETDATMKLKIDVISDSICPFCYIGKRKLDRAIDIAKEKGLKLEFDVQFHPFLLDPTLTEDNPVNKRSRYAEKFGKERSVTLEKMMIERGKQSGINFSYGGDVRQTTKSHRLIALAYEKGGQDMQKNIIERLFNGYFEREQDIGDIDFLSTQASDVGLFPTSDDAKIWLESDEKKEEVQTAIQRAQMMGVSGVPFFILNNKYAISGAEESELFVEVFERFCGKQNTRSNRIPSDLVCT</sequence>
<organism evidence="2 3">
    <name type="scientific">Pyrrhoderma noxium</name>
    <dbReference type="NCBI Taxonomy" id="2282107"/>
    <lineage>
        <taxon>Eukaryota</taxon>
        <taxon>Fungi</taxon>
        <taxon>Dikarya</taxon>
        <taxon>Basidiomycota</taxon>
        <taxon>Agaricomycotina</taxon>
        <taxon>Agaricomycetes</taxon>
        <taxon>Hymenochaetales</taxon>
        <taxon>Hymenochaetaceae</taxon>
        <taxon>Pyrrhoderma</taxon>
    </lineage>
</organism>
<dbReference type="Gene3D" id="3.40.30.10">
    <property type="entry name" value="Glutaredoxin"/>
    <property type="match status" value="1"/>
</dbReference>
<protein>
    <submittedName>
        <fullName evidence="2">Thioredoxin</fullName>
    </submittedName>
</protein>
<dbReference type="Proteomes" id="UP000217199">
    <property type="component" value="Unassembled WGS sequence"/>
</dbReference>
<evidence type="ECO:0000259" key="1">
    <source>
        <dbReference type="Pfam" id="PF01323"/>
    </source>
</evidence>
<dbReference type="Pfam" id="PF01323">
    <property type="entry name" value="DSBA"/>
    <property type="match status" value="1"/>
</dbReference>